<dbReference type="Pfam" id="PF13377">
    <property type="entry name" value="Peripla_BP_3"/>
    <property type="match status" value="1"/>
</dbReference>
<organism evidence="6 7">
    <name type="scientific">Enterocloster lavalensis</name>
    <dbReference type="NCBI Taxonomy" id="460384"/>
    <lineage>
        <taxon>Bacteria</taxon>
        <taxon>Bacillati</taxon>
        <taxon>Bacillota</taxon>
        <taxon>Clostridia</taxon>
        <taxon>Lachnospirales</taxon>
        <taxon>Lachnospiraceae</taxon>
        <taxon>Enterocloster</taxon>
    </lineage>
</organism>
<dbReference type="InterPro" id="IPR000843">
    <property type="entry name" value="HTH_LacI"/>
</dbReference>
<dbReference type="GeneID" id="93279206"/>
<name>A0A1I0HRY6_9FIRM</name>
<evidence type="ECO:0000256" key="4">
    <source>
        <dbReference type="ARBA" id="ARBA00023163"/>
    </source>
</evidence>
<dbReference type="CDD" id="cd06267">
    <property type="entry name" value="PBP1_LacI_sugar_binding-like"/>
    <property type="match status" value="1"/>
</dbReference>
<dbReference type="Gene3D" id="1.10.260.40">
    <property type="entry name" value="lambda repressor-like DNA-binding domains"/>
    <property type="match status" value="1"/>
</dbReference>
<dbReference type="GO" id="GO:0000976">
    <property type="term" value="F:transcription cis-regulatory region binding"/>
    <property type="evidence" value="ECO:0007669"/>
    <property type="project" value="TreeGrafter"/>
</dbReference>
<evidence type="ECO:0000256" key="1">
    <source>
        <dbReference type="ARBA" id="ARBA00022491"/>
    </source>
</evidence>
<keyword evidence="1" id="KW-0678">Repressor</keyword>
<dbReference type="EMBL" id="FOIM01000017">
    <property type="protein sequence ID" value="SET86825.1"/>
    <property type="molecule type" value="Genomic_DNA"/>
</dbReference>
<feature type="domain" description="HTH lacI-type" evidence="5">
    <location>
        <begin position="2"/>
        <end position="56"/>
    </location>
</feature>
<reference evidence="7" key="1">
    <citation type="submission" date="2016-10" db="EMBL/GenBank/DDBJ databases">
        <authorList>
            <person name="Varghese N."/>
            <person name="Submissions S."/>
        </authorList>
    </citation>
    <scope>NUCLEOTIDE SEQUENCE [LARGE SCALE GENOMIC DNA]</scope>
    <source>
        <strain evidence="7">NLAE-zl-G277</strain>
    </source>
</reference>
<dbReference type="PANTHER" id="PTHR30146">
    <property type="entry name" value="LACI-RELATED TRANSCRIPTIONAL REPRESSOR"/>
    <property type="match status" value="1"/>
</dbReference>
<evidence type="ECO:0000256" key="2">
    <source>
        <dbReference type="ARBA" id="ARBA00023015"/>
    </source>
</evidence>
<protein>
    <submittedName>
        <fullName evidence="6">Transcriptional regulator, LacI family</fullName>
    </submittedName>
</protein>
<keyword evidence="7" id="KW-1185">Reference proteome</keyword>
<keyword evidence="2" id="KW-0805">Transcription regulation</keyword>
<dbReference type="InterPro" id="IPR046335">
    <property type="entry name" value="LacI/GalR-like_sensor"/>
</dbReference>
<sequence>MATLKDVAQRAGVSVSTVSRVFSGTAFVEEGTKARVLEVAEELNYYPNALGRFLKKRQTRNIGVLIPDIRNPIFPVLVRAMEDKAEASGYTICLCNTDESAAKEEKYMKVLQSVWVDGIVVATGGLCDKWNNIEGFFNRNVPVVSLIRKVNDQMDLIASDHRGGMKQAIDYLINQGRKKIAVCKGPDNILAYHERITAYRERMEALGLYDERRVIDIMPYQSPTDSKENAGLKLREYLDQGVETDAIIAANDVAAMQCIWAITERGLRVPEDIAVIGFDNVDISCMTTPPLTTVGQPLYDMGEKAIDLLIQKIEDPRTSGMVQTIRFANQLIVRQTT</sequence>
<dbReference type="SUPFAM" id="SSF53822">
    <property type="entry name" value="Periplasmic binding protein-like I"/>
    <property type="match status" value="1"/>
</dbReference>
<gene>
    <name evidence="6" type="ORF">SAMN05216313_11778</name>
</gene>
<proteinExistence type="predicted"/>
<dbReference type="AlphaFoldDB" id="A0A1I0HRY6"/>
<dbReference type="InterPro" id="IPR010982">
    <property type="entry name" value="Lambda_DNA-bd_dom_sf"/>
</dbReference>
<keyword evidence="4" id="KW-0804">Transcription</keyword>
<evidence type="ECO:0000259" key="5">
    <source>
        <dbReference type="PROSITE" id="PS50932"/>
    </source>
</evidence>
<evidence type="ECO:0000313" key="7">
    <source>
        <dbReference type="Proteomes" id="UP000198508"/>
    </source>
</evidence>
<dbReference type="Proteomes" id="UP000198508">
    <property type="component" value="Unassembled WGS sequence"/>
</dbReference>
<evidence type="ECO:0000313" key="6">
    <source>
        <dbReference type="EMBL" id="SET86825.1"/>
    </source>
</evidence>
<dbReference type="PRINTS" id="PR00036">
    <property type="entry name" value="HTHLACI"/>
</dbReference>
<dbReference type="PROSITE" id="PS50932">
    <property type="entry name" value="HTH_LACI_2"/>
    <property type="match status" value="1"/>
</dbReference>
<accession>A0A1I0HRY6</accession>
<dbReference type="SMART" id="SM00354">
    <property type="entry name" value="HTH_LACI"/>
    <property type="match status" value="1"/>
</dbReference>
<dbReference type="GO" id="GO:0003700">
    <property type="term" value="F:DNA-binding transcription factor activity"/>
    <property type="evidence" value="ECO:0007669"/>
    <property type="project" value="TreeGrafter"/>
</dbReference>
<dbReference type="PANTHER" id="PTHR30146:SF148">
    <property type="entry name" value="HTH-TYPE TRANSCRIPTIONAL REPRESSOR PURR-RELATED"/>
    <property type="match status" value="1"/>
</dbReference>
<dbReference type="STRING" id="460384.SAMN05216313_11778"/>
<dbReference type="CDD" id="cd01392">
    <property type="entry name" value="HTH_LacI"/>
    <property type="match status" value="1"/>
</dbReference>
<keyword evidence="3" id="KW-0238">DNA-binding</keyword>
<dbReference type="SUPFAM" id="SSF47413">
    <property type="entry name" value="lambda repressor-like DNA-binding domains"/>
    <property type="match status" value="1"/>
</dbReference>
<dbReference type="Gene3D" id="3.40.50.2300">
    <property type="match status" value="2"/>
</dbReference>
<dbReference type="InterPro" id="IPR028082">
    <property type="entry name" value="Peripla_BP_I"/>
</dbReference>
<dbReference type="RefSeq" id="WP_166434548.1">
    <property type="nucleotide sequence ID" value="NZ_CAJJSN010000005.1"/>
</dbReference>
<evidence type="ECO:0000256" key="3">
    <source>
        <dbReference type="ARBA" id="ARBA00023125"/>
    </source>
</evidence>
<dbReference type="Pfam" id="PF00356">
    <property type="entry name" value="LacI"/>
    <property type="match status" value="1"/>
</dbReference>